<proteinExistence type="predicted"/>
<keyword evidence="2" id="KW-0472">Membrane</keyword>
<evidence type="ECO:0000313" key="4">
    <source>
        <dbReference type="Proteomes" id="UP000577362"/>
    </source>
</evidence>
<organism evidence="3 4">
    <name type="scientific">Chelatococcus caeni</name>
    <dbReference type="NCBI Taxonomy" id="1348468"/>
    <lineage>
        <taxon>Bacteria</taxon>
        <taxon>Pseudomonadati</taxon>
        <taxon>Pseudomonadota</taxon>
        <taxon>Alphaproteobacteria</taxon>
        <taxon>Hyphomicrobiales</taxon>
        <taxon>Chelatococcaceae</taxon>
        <taxon>Chelatococcus</taxon>
    </lineage>
</organism>
<gene>
    <name evidence="3" type="ORF">GGR16_000128</name>
</gene>
<feature type="region of interest" description="Disordered" evidence="1">
    <location>
        <begin position="1"/>
        <end position="23"/>
    </location>
</feature>
<keyword evidence="2" id="KW-1133">Transmembrane helix</keyword>
<dbReference type="Proteomes" id="UP000577362">
    <property type="component" value="Unassembled WGS sequence"/>
</dbReference>
<reference evidence="3 4" key="1">
    <citation type="submission" date="2020-08" db="EMBL/GenBank/DDBJ databases">
        <title>Genomic Encyclopedia of Type Strains, Phase IV (KMG-IV): sequencing the most valuable type-strain genomes for metagenomic binning, comparative biology and taxonomic classification.</title>
        <authorList>
            <person name="Goeker M."/>
        </authorList>
    </citation>
    <scope>NUCLEOTIDE SEQUENCE [LARGE SCALE GENOMIC DNA]</scope>
    <source>
        <strain evidence="3 4">DSM 103737</strain>
    </source>
</reference>
<sequence length="62" mass="6650">MTCADDAAYRNAPTDDPHGGSARPARPMWKLVVLEGCGLAVLFVLAAGIAILPTLVLLWRHH</sequence>
<dbReference type="RefSeq" id="WP_183315407.1">
    <property type="nucleotide sequence ID" value="NZ_JACIEN010000001.1"/>
</dbReference>
<protein>
    <submittedName>
        <fullName evidence="3">Uncharacterized protein</fullName>
    </submittedName>
</protein>
<evidence type="ECO:0000256" key="1">
    <source>
        <dbReference type="SAM" id="MobiDB-lite"/>
    </source>
</evidence>
<dbReference type="AlphaFoldDB" id="A0A840BTW8"/>
<evidence type="ECO:0000313" key="3">
    <source>
        <dbReference type="EMBL" id="MBB4015122.1"/>
    </source>
</evidence>
<keyword evidence="2" id="KW-0812">Transmembrane</keyword>
<dbReference type="EMBL" id="JACIEN010000001">
    <property type="protein sequence ID" value="MBB4015122.1"/>
    <property type="molecule type" value="Genomic_DNA"/>
</dbReference>
<comment type="caution">
    <text evidence="3">The sequence shown here is derived from an EMBL/GenBank/DDBJ whole genome shotgun (WGS) entry which is preliminary data.</text>
</comment>
<feature type="transmembrane region" description="Helical" evidence="2">
    <location>
        <begin position="38"/>
        <end position="59"/>
    </location>
</feature>
<evidence type="ECO:0000256" key="2">
    <source>
        <dbReference type="SAM" id="Phobius"/>
    </source>
</evidence>
<keyword evidence="4" id="KW-1185">Reference proteome</keyword>
<accession>A0A840BTW8</accession>
<name>A0A840BTW8_9HYPH</name>